<keyword evidence="2" id="KW-1185">Reference proteome</keyword>
<dbReference type="Proteomes" id="UP000198577">
    <property type="component" value="Unassembled WGS sequence"/>
</dbReference>
<gene>
    <name evidence="1" type="ORF">SAMN05444406_103108</name>
</gene>
<dbReference type="Gene3D" id="3.20.20.80">
    <property type="entry name" value="Glycosidases"/>
    <property type="match status" value="1"/>
</dbReference>
<evidence type="ECO:0000313" key="2">
    <source>
        <dbReference type="Proteomes" id="UP000198577"/>
    </source>
</evidence>
<proteinExistence type="predicted"/>
<reference evidence="1 2" key="1">
    <citation type="submission" date="2016-10" db="EMBL/GenBank/DDBJ databases">
        <authorList>
            <person name="de Groot N.N."/>
        </authorList>
    </citation>
    <scope>NUCLEOTIDE SEQUENCE [LARGE SCALE GENOMIC DNA]</scope>
    <source>
        <strain evidence="1 2">DSM 20678</strain>
    </source>
</reference>
<dbReference type="AlphaFoldDB" id="A0A1I5SYF0"/>
<name>A0A1I5SYF0_9FIRM</name>
<dbReference type="EMBL" id="FOXR01000003">
    <property type="protein sequence ID" value="SFP75834.1"/>
    <property type="molecule type" value="Genomic_DNA"/>
</dbReference>
<accession>A0A1I5SYF0</accession>
<organism evidence="1 2">
    <name type="scientific">Caldicoprobacter faecalis</name>
    <dbReference type="NCBI Taxonomy" id="937334"/>
    <lineage>
        <taxon>Bacteria</taxon>
        <taxon>Bacillati</taxon>
        <taxon>Bacillota</taxon>
        <taxon>Clostridia</taxon>
        <taxon>Caldicoprobacterales</taxon>
        <taxon>Caldicoprobacteraceae</taxon>
        <taxon>Caldicoprobacter</taxon>
    </lineage>
</organism>
<dbReference type="RefSeq" id="WP_207648947.1">
    <property type="nucleotide sequence ID" value="NZ_FOXR01000003.1"/>
</dbReference>
<evidence type="ECO:0000313" key="1">
    <source>
        <dbReference type="EMBL" id="SFP75834.1"/>
    </source>
</evidence>
<dbReference type="STRING" id="937334.SAMN05444406_103108"/>
<dbReference type="InterPro" id="IPR017853">
    <property type="entry name" value="GH"/>
</dbReference>
<protein>
    <submittedName>
        <fullName evidence="1">Hexosaminidase</fullName>
    </submittedName>
</protein>
<dbReference type="SUPFAM" id="SSF51445">
    <property type="entry name" value="(Trans)glycosidases"/>
    <property type="match status" value="1"/>
</dbReference>
<sequence>MINTVPQIVPQPKSVNFMGRWFSFDGFSNMPCFLVRTFSIPKGSWTIEKVEKQGCGISIEEGKVKIWGNSNIAYATIIQLLMQKKDALPEIVIEESFRFSFRGYHLDIARGGVPTVSTFKDILNWLFLLKYNYFAIYLEDLFP</sequence>